<dbReference type="PRINTS" id="PR00469">
    <property type="entry name" value="PNDRDTASEII"/>
</dbReference>
<keyword evidence="6" id="KW-0479">Metal-binding</keyword>
<dbReference type="SUPFAM" id="SSF51905">
    <property type="entry name" value="FAD/NAD(P)-binding domain"/>
    <property type="match status" value="1"/>
</dbReference>
<evidence type="ECO:0000256" key="6">
    <source>
        <dbReference type="ARBA" id="ARBA00022723"/>
    </source>
</evidence>
<keyword evidence="5" id="KW-0288">FMN</keyword>
<evidence type="ECO:0000259" key="11">
    <source>
        <dbReference type="Pfam" id="PF07992"/>
    </source>
</evidence>
<feature type="domain" description="FAD/NAD(P)-binding" evidence="11">
    <location>
        <begin position="389"/>
        <end position="615"/>
    </location>
</feature>
<dbReference type="InterPro" id="IPR036188">
    <property type="entry name" value="FAD/NAD-bd_sf"/>
</dbReference>
<dbReference type="InterPro" id="IPR001155">
    <property type="entry name" value="OxRdtase_FMN_N"/>
</dbReference>
<proteinExistence type="inferred from homology"/>
<accession>A0ABT2LSX6</accession>
<evidence type="ECO:0000256" key="8">
    <source>
        <dbReference type="ARBA" id="ARBA00023004"/>
    </source>
</evidence>
<dbReference type="PANTHER" id="PTHR42917:SF2">
    <property type="entry name" value="2,4-DIENOYL-COA REDUCTASE [(2E)-ENOYL-COA-PRODUCING]"/>
    <property type="match status" value="1"/>
</dbReference>
<comment type="cofactor">
    <cofactor evidence="2">
        <name>[4Fe-4S] cluster</name>
        <dbReference type="ChEBI" id="CHEBI:49883"/>
    </cofactor>
</comment>
<feature type="domain" description="NADH:flavin oxidoreductase/NADH oxidase N-terminal" evidence="10">
    <location>
        <begin position="2"/>
        <end position="343"/>
    </location>
</feature>
<name>A0ABT2LSX6_9HYPH</name>
<evidence type="ECO:0000313" key="12">
    <source>
        <dbReference type="EMBL" id="MCT7376723.1"/>
    </source>
</evidence>
<comment type="similarity">
    <text evidence="3">In the N-terminal section; belongs to the NADH:flavin oxidoreductase/NADH oxidase family.</text>
</comment>
<reference evidence="12 13" key="1">
    <citation type="submission" date="2022-09" db="EMBL/GenBank/DDBJ databases">
        <title>Chelativorans salina sp. nov., a novel slightly halophilic bacterium isolated from a saline lake sediment enrichment.</title>
        <authorList>
            <person name="Gao L."/>
            <person name="Fang B.-Z."/>
            <person name="Li W.-J."/>
        </authorList>
    </citation>
    <scope>NUCLEOTIDE SEQUENCE [LARGE SCALE GENOMIC DNA]</scope>
    <source>
        <strain evidence="12 13">EGI FJ00035</strain>
    </source>
</reference>
<comment type="caution">
    <text evidence="12">The sequence shown here is derived from an EMBL/GenBank/DDBJ whole genome shotgun (WGS) entry which is preliminary data.</text>
</comment>
<dbReference type="Gene3D" id="3.20.20.70">
    <property type="entry name" value="Aldolase class I"/>
    <property type="match status" value="1"/>
</dbReference>
<dbReference type="InterPro" id="IPR051793">
    <property type="entry name" value="NADH:flavin_oxidoreductase"/>
</dbReference>
<keyword evidence="13" id="KW-1185">Reference proteome</keyword>
<dbReference type="SUPFAM" id="SSF51395">
    <property type="entry name" value="FMN-linked oxidoreductases"/>
    <property type="match status" value="1"/>
</dbReference>
<dbReference type="Proteomes" id="UP001320831">
    <property type="component" value="Unassembled WGS sequence"/>
</dbReference>
<evidence type="ECO:0000256" key="3">
    <source>
        <dbReference type="ARBA" id="ARBA00011048"/>
    </source>
</evidence>
<dbReference type="PRINTS" id="PR00368">
    <property type="entry name" value="FADPNR"/>
</dbReference>
<dbReference type="InterPro" id="IPR013785">
    <property type="entry name" value="Aldolase_TIM"/>
</dbReference>
<keyword evidence="7" id="KW-0560">Oxidoreductase</keyword>
<evidence type="ECO:0000256" key="4">
    <source>
        <dbReference type="ARBA" id="ARBA00022630"/>
    </source>
</evidence>
<keyword evidence="4" id="KW-0285">Flavoprotein</keyword>
<dbReference type="Gene3D" id="3.50.50.60">
    <property type="entry name" value="FAD/NAD(P)-binding domain"/>
    <property type="match status" value="1"/>
</dbReference>
<dbReference type="RefSeq" id="WP_260904882.1">
    <property type="nucleotide sequence ID" value="NZ_JAOCZP010000005.1"/>
</dbReference>
<dbReference type="PANTHER" id="PTHR42917">
    <property type="entry name" value="2,4-DIENOYL-COA REDUCTASE"/>
    <property type="match status" value="1"/>
</dbReference>
<sequence>MKLFEPGWIGNLKLKNRVIMSGAGIGALIDSDGSLSQRGIDYFVERARGGTAMITTGSVRVSRHFEKDPLSPIQTSLMLDNKVYTRWVHELSQAVHDYGAKLCVQLAPGLGRCMSKPDLMKGIRPYGASAIPCLNDPKRLTRPMSRDDINRMLDDFERAAGLLKVGGADMVELNCHAGYLFDQFMTPLWNKREDEYGGSLENRLRLIMQVVERLKGVLGNTFPVTVKYALDHYLPGGREAPEGVEIARALEAAGVDGLMIDAGCRETQYWTLPSEFLPEGCTLELAQMVSEAVDIPVIAVGKLGNPEIAEAALTSGKADFIALGRTLIADPNWANKVRAGRYLDIAPCVDCFEGCHKYIHDGKRIGCAVNAATGNEREMRLTPAEQKKRVLVIGAGPGGMEAARVAAHRGHRVTVWEKEGGVGGNLGPGSSPPFKEIYRRLTDYLVHQMEKEGVDVVFGKEATAENVAEISPEIVIVAAGSAPIVPPISGVEGANVVAANDVLTNRAECGQQVVIVGGGVVGCETALHLVLQGREVTIVERLSALGGDMYYINRMHMLKLLQEEGVRVLTEASVLEINDAGVRYAEKSGTEHRLVADTVILAVGFRPRREIAEALESGPAEVFSIGDCIAPRKVAEAMQEAYRIARLI</sequence>
<dbReference type="Pfam" id="PF00724">
    <property type="entry name" value="Oxidored_FMN"/>
    <property type="match status" value="1"/>
</dbReference>
<evidence type="ECO:0000259" key="10">
    <source>
        <dbReference type="Pfam" id="PF00724"/>
    </source>
</evidence>
<keyword evidence="8" id="KW-0408">Iron</keyword>
<evidence type="ECO:0000256" key="7">
    <source>
        <dbReference type="ARBA" id="ARBA00023002"/>
    </source>
</evidence>
<dbReference type="Pfam" id="PF07992">
    <property type="entry name" value="Pyr_redox_2"/>
    <property type="match status" value="1"/>
</dbReference>
<evidence type="ECO:0000256" key="1">
    <source>
        <dbReference type="ARBA" id="ARBA00001917"/>
    </source>
</evidence>
<comment type="cofactor">
    <cofactor evidence="1">
        <name>FMN</name>
        <dbReference type="ChEBI" id="CHEBI:58210"/>
    </cofactor>
</comment>
<dbReference type="Gene3D" id="3.40.50.720">
    <property type="entry name" value="NAD(P)-binding Rossmann-like Domain"/>
    <property type="match status" value="1"/>
</dbReference>
<dbReference type="CDD" id="cd02803">
    <property type="entry name" value="OYE_like_FMN_family"/>
    <property type="match status" value="1"/>
</dbReference>
<evidence type="ECO:0000313" key="13">
    <source>
        <dbReference type="Proteomes" id="UP001320831"/>
    </source>
</evidence>
<dbReference type="EMBL" id="JAOCZP010000005">
    <property type="protein sequence ID" value="MCT7376723.1"/>
    <property type="molecule type" value="Genomic_DNA"/>
</dbReference>
<protein>
    <submittedName>
        <fullName evidence="12">FAD-dependent oxidoreductase</fullName>
    </submittedName>
</protein>
<dbReference type="InterPro" id="IPR023753">
    <property type="entry name" value="FAD/NAD-binding_dom"/>
</dbReference>
<evidence type="ECO:0000256" key="2">
    <source>
        <dbReference type="ARBA" id="ARBA00001966"/>
    </source>
</evidence>
<gene>
    <name evidence="12" type="ORF">N5A92_16955</name>
</gene>
<evidence type="ECO:0000256" key="5">
    <source>
        <dbReference type="ARBA" id="ARBA00022643"/>
    </source>
</evidence>
<organism evidence="12 13">
    <name type="scientific">Chelativorans salis</name>
    <dbReference type="NCBI Taxonomy" id="2978478"/>
    <lineage>
        <taxon>Bacteria</taxon>
        <taxon>Pseudomonadati</taxon>
        <taxon>Pseudomonadota</taxon>
        <taxon>Alphaproteobacteria</taxon>
        <taxon>Hyphomicrobiales</taxon>
        <taxon>Phyllobacteriaceae</taxon>
        <taxon>Chelativorans</taxon>
    </lineage>
</organism>
<keyword evidence="9" id="KW-0411">Iron-sulfur</keyword>
<evidence type="ECO:0000256" key="9">
    <source>
        <dbReference type="ARBA" id="ARBA00023014"/>
    </source>
</evidence>